<name>A0A0C1N3I5_9CYAN</name>
<dbReference type="AlphaFoldDB" id="A0A0C1N3I5"/>
<comment type="caution">
    <text evidence="1">The sequence shown here is derived from an EMBL/GenBank/DDBJ whole genome shotgun (WGS) entry which is preliminary data.</text>
</comment>
<evidence type="ECO:0000313" key="1">
    <source>
        <dbReference type="EMBL" id="KIE06976.1"/>
    </source>
</evidence>
<gene>
    <name evidence="1" type="ORF">DA73_0237810</name>
</gene>
<proteinExistence type="predicted"/>
<organism evidence="1">
    <name type="scientific">Tolypothrix bouteillei VB521301</name>
    <dbReference type="NCBI Taxonomy" id="1479485"/>
    <lineage>
        <taxon>Bacteria</taxon>
        <taxon>Bacillati</taxon>
        <taxon>Cyanobacteriota</taxon>
        <taxon>Cyanophyceae</taxon>
        <taxon>Nostocales</taxon>
        <taxon>Tolypothrichaceae</taxon>
        <taxon>Tolypothrix</taxon>
    </lineage>
</organism>
<reference evidence="1" key="1">
    <citation type="journal article" date="2015" name="Genome Announc.">
        <title>Draft Genome Sequence of Tolypothrix boutellei Strain VB521301.</title>
        <authorList>
            <person name="Chandrababunaidu M.M."/>
            <person name="Singh D."/>
            <person name="Sen D."/>
            <person name="Bhan S."/>
            <person name="Das S."/>
            <person name="Gupta A."/>
            <person name="Adhikary S.P."/>
            <person name="Tripathy S."/>
        </authorList>
    </citation>
    <scope>NUCLEOTIDE SEQUENCE</scope>
    <source>
        <strain evidence="1">VB521301</strain>
    </source>
</reference>
<accession>A0A0C1N3I5</accession>
<protein>
    <submittedName>
        <fullName evidence="1">Uncharacterized protein</fullName>
    </submittedName>
</protein>
<sequence>MCYLRLVYNSVLGDRSTPTRAIALGASRKSAYRAFEASLLQGATVAILQGLSKIVAKDKHLCTGEEKTA</sequence>
<dbReference type="EMBL" id="JHEG02000059">
    <property type="protein sequence ID" value="KIE06976.1"/>
    <property type="molecule type" value="Genomic_DNA"/>
</dbReference>